<keyword evidence="5" id="KW-0963">Cytoplasm</keyword>
<keyword evidence="7" id="KW-1185">Reference proteome</keyword>
<keyword evidence="1 5" id="KW-0032">Aminotransferase</keyword>
<comment type="miscellaneous">
    <text evidence="5">May also have succinyldiaminopimelate aminotransferase activity, thus carrying out the corresponding step in lysine biosynthesis.</text>
</comment>
<sequence>MPATDTLTSPQVIDLAKRFLIGNYTRYPVCLVRGEGSWVWDAEGNRYLDFFPGWGCGILGHCPPRVVEAVREQVNTLIHVPNTWYTEPQALLAQALSERTDFGGVCFFCNSGAEANEAAIKLARLNGKPKGKYKILTFTGSFHGRTMGALSATAQPKYHAGVEPMLPGFVYAPFGDLAAAEKAIDAETAAVLLEPIQGEGGINLPPAGFLEGLRELCDRHGMLLMLDEVQTGMGRTGAWYAHQHWNVKPDVVTLAKALAGGVAMGGVIATPEVGEKLKPGTHAATFGGNPLAARAALATIETIEQDGLLDRAVRIGERFAARFNALKAKCPHVLDVRVKGTMIGVELATDGAAVVQECLKRGLLVNATHGTVLRLLPAINLADEQIDEGCDILDDVILNLKA</sequence>
<dbReference type="InterPro" id="IPR005814">
    <property type="entry name" value="Aminotrans_3"/>
</dbReference>
<feature type="binding site" evidence="5">
    <location>
        <position position="142"/>
    </location>
    <ligand>
        <name>pyridoxal 5'-phosphate</name>
        <dbReference type="ChEBI" id="CHEBI:597326"/>
    </ligand>
</feature>
<dbReference type="EMBL" id="CP036273">
    <property type="protein sequence ID" value="QDU20679.1"/>
    <property type="molecule type" value="Genomic_DNA"/>
</dbReference>
<feature type="binding site" evidence="5">
    <location>
        <begin position="112"/>
        <end position="113"/>
    </location>
    <ligand>
        <name>pyridoxal 5'-phosphate</name>
        <dbReference type="ChEBI" id="CHEBI:597326"/>
    </ligand>
</feature>
<feature type="binding site" evidence="5">
    <location>
        <position position="285"/>
    </location>
    <ligand>
        <name>pyridoxal 5'-phosphate</name>
        <dbReference type="ChEBI" id="CHEBI:597326"/>
    </ligand>
</feature>
<comment type="similarity">
    <text evidence="5">Belongs to the class-III pyridoxal-phosphate-dependent aminotransferase family. ArgD subfamily.</text>
</comment>
<dbReference type="Gene3D" id="3.90.1150.10">
    <property type="entry name" value="Aspartate Aminotransferase, domain 1"/>
    <property type="match status" value="1"/>
</dbReference>
<comment type="subunit">
    <text evidence="5">Homodimer.</text>
</comment>
<evidence type="ECO:0000256" key="3">
    <source>
        <dbReference type="ARBA" id="ARBA00022679"/>
    </source>
</evidence>
<dbReference type="InterPro" id="IPR015421">
    <property type="entry name" value="PyrdxlP-dep_Trfase_major"/>
</dbReference>
<proteinExistence type="inferred from homology"/>
<dbReference type="InterPro" id="IPR015422">
    <property type="entry name" value="PyrdxlP-dep_Trfase_small"/>
</dbReference>
<evidence type="ECO:0000256" key="4">
    <source>
        <dbReference type="ARBA" id="ARBA00022898"/>
    </source>
</evidence>
<comment type="pathway">
    <text evidence="5">Amino-acid biosynthesis; L-arginine biosynthesis; N(2)-acetyl-L-ornithine from L-glutamate: step 4/4.</text>
</comment>
<feature type="binding site" evidence="5">
    <location>
        <begin position="227"/>
        <end position="230"/>
    </location>
    <ligand>
        <name>pyridoxal 5'-phosphate</name>
        <dbReference type="ChEBI" id="CHEBI:597326"/>
    </ligand>
</feature>
<evidence type="ECO:0000256" key="5">
    <source>
        <dbReference type="HAMAP-Rule" id="MF_01107"/>
    </source>
</evidence>
<comment type="caution">
    <text evidence="5">Lacks conserved residue(s) required for the propagation of feature annotation.</text>
</comment>
<dbReference type="NCBIfam" id="TIGR00707">
    <property type="entry name" value="argD"/>
    <property type="match status" value="1"/>
</dbReference>
<dbReference type="UniPathway" id="UPA00068">
    <property type="reaction ID" value="UER00109"/>
</dbReference>
<evidence type="ECO:0000313" key="6">
    <source>
        <dbReference type="EMBL" id="QDU20679.1"/>
    </source>
</evidence>
<dbReference type="InterPro" id="IPR004636">
    <property type="entry name" value="AcOrn/SuccOrn_fam"/>
</dbReference>
<evidence type="ECO:0000256" key="2">
    <source>
        <dbReference type="ARBA" id="ARBA00022605"/>
    </source>
</evidence>
<dbReference type="CDD" id="cd00610">
    <property type="entry name" value="OAT_like"/>
    <property type="match status" value="1"/>
</dbReference>
<dbReference type="PANTHER" id="PTHR11986:SF79">
    <property type="entry name" value="ACETYLORNITHINE AMINOTRANSFERASE, MITOCHONDRIAL"/>
    <property type="match status" value="1"/>
</dbReference>
<comment type="subcellular location">
    <subcellularLocation>
        <location evidence="5">Cytoplasm</location>
    </subcellularLocation>
</comment>
<dbReference type="NCBIfam" id="NF002325">
    <property type="entry name" value="PRK01278.1"/>
    <property type="match status" value="1"/>
</dbReference>
<dbReference type="GO" id="GO:0003992">
    <property type="term" value="F:N2-acetyl-L-ornithine:2-oxoglutarate 5-aminotransferase activity"/>
    <property type="evidence" value="ECO:0007669"/>
    <property type="project" value="UniProtKB-UniRule"/>
</dbReference>
<dbReference type="Gene3D" id="3.40.640.10">
    <property type="entry name" value="Type I PLP-dependent aspartate aminotransferase-like (Major domain)"/>
    <property type="match status" value="1"/>
</dbReference>
<keyword evidence="4 5" id="KW-0663">Pyridoxal phosphate</keyword>
<gene>
    <name evidence="6" type="primary">argD_1</name>
    <name evidence="5" type="synonym">argD</name>
    <name evidence="6" type="ORF">ETAA1_26360</name>
</gene>
<dbReference type="PANTHER" id="PTHR11986">
    <property type="entry name" value="AMINOTRANSFERASE CLASS III"/>
    <property type="match status" value="1"/>
</dbReference>
<dbReference type="PIRSF" id="PIRSF000521">
    <property type="entry name" value="Transaminase_4ab_Lys_Orn"/>
    <property type="match status" value="1"/>
</dbReference>
<reference evidence="6 7" key="1">
    <citation type="submission" date="2019-02" db="EMBL/GenBank/DDBJ databases">
        <title>Deep-cultivation of Planctomycetes and their phenomic and genomic characterization uncovers novel biology.</title>
        <authorList>
            <person name="Wiegand S."/>
            <person name="Jogler M."/>
            <person name="Boedeker C."/>
            <person name="Pinto D."/>
            <person name="Vollmers J."/>
            <person name="Rivas-Marin E."/>
            <person name="Kohn T."/>
            <person name="Peeters S.H."/>
            <person name="Heuer A."/>
            <person name="Rast P."/>
            <person name="Oberbeckmann S."/>
            <person name="Bunk B."/>
            <person name="Jeske O."/>
            <person name="Meyerdierks A."/>
            <person name="Storesund J.E."/>
            <person name="Kallscheuer N."/>
            <person name="Luecker S."/>
            <person name="Lage O.M."/>
            <person name="Pohl T."/>
            <person name="Merkel B.J."/>
            <person name="Hornburger P."/>
            <person name="Mueller R.-W."/>
            <person name="Bruemmer F."/>
            <person name="Labrenz M."/>
            <person name="Spormann A.M."/>
            <person name="Op den Camp H."/>
            <person name="Overmann J."/>
            <person name="Amann R."/>
            <person name="Jetten M.S.M."/>
            <person name="Mascher T."/>
            <person name="Medema M.H."/>
            <person name="Devos D.P."/>
            <person name="Kaster A.-K."/>
            <person name="Ovreas L."/>
            <person name="Rohde M."/>
            <person name="Galperin M.Y."/>
            <person name="Jogler C."/>
        </authorList>
    </citation>
    <scope>NUCLEOTIDE SEQUENCE [LARGE SCALE GENOMIC DNA]</scope>
    <source>
        <strain evidence="6 7">ETA_A1</strain>
    </source>
</reference>
<dbReference type="GO" id="GO:0005737">
    <property type="term" value="C:cytoplasm"/>
    <property type="evidence" value="ECO:0007669"/>
    <property type="project" value="UniProtKB-SubCell"/>
</dbReference>
<organism evidence="6 7">
    <name type="scientific">Urbifossiella limnaea</name>
    <dbReference type="NCBI Taxonomy" id="2528023"/>
    <lineage>
        <taxon>Bacteria</taxon>
        <taxon>Pseudomonadati</taxon>
        <taxon>Planctomycetota</taxon>
        <taxon>Planctomycetia</taxon>
        <taxon>Gemmatales</taxon>
        <taxon>Gemmataceae</taxon>
        <taxon>Urbifossiella</taxon>
    </lineage>
</organism>
<evidence type="ECO:0000313" key="7">
    <source>
        <dbReference type="Proteomes" id="UP000319576"/>
    </source>
</evidence>
<keyword evidence="5" id="KW-0055">Arginine biosynthesis</keyword>
<feature type="binding site" evidence="5">
    <location>
        <position position="145"/>
    </location>
    <ligand>
        <name>N(2)-acetyl-L-ornithine</name>
        <dbReference type="ChEBI" id="CHEBI:57805"/>
    </ligand>
</feature>
<dbReference type="GO" id="GO:0042802">
    <property type="term" value="F:identical protein binding"/>
    <property type="evidence" value="ECO:0007669"/>
    <property type="project" value="TreeGrafter"/>
</dbReference>
<dbReference type="GO" id="GO:0030170">
    <property type="term" value="F:pyridoxal phosphate binding"/>
    <property type="evidence" value="ECO:0007669"/>
    <property type="project" value="InterPro"/>
</dbReference>
<evidence type="ECO:0000256" key="1">
    <source>
        <dbReference type="ARBA" id="ARBA00022576"/>
    </source>
</evidence>
<dbReference type="KEGG" id="uli:ETAA1_26360"/>
<comment type="cofactor">
    <cofactor evidence="5">
        <name>pyridoxal 5'-phosphate</name>
        <dbReference type="ChEBI" id="CHEBI:597326"/>
    </cofactor>
    <text evidence="5">Binds 1 pyridoxal phosphate per subunit.</text>
</comment>
<dbReference type="Pfam" id="PF00202">
    <property type="entry name" value="Aminotran_3"/>
    <property type="match status" value="1"/>
</dbReference>
<dbReference type="EC" id="2.6.1.11" evidence="5"/>
<dbReference type="PROSITE" id="PS00600">
    <property type="entry name" value="AA_TRANSFER_CLASS_3"/>
    <property type="match status" value="1"/>
</dbReference>
<dbReference type="RefSeq" id="WP_145238635.1">
    <property type="nucleotide sequence ID" value="NZ_CP036273.1"/>
</dbReference>
<dbReference type="InterPro" id="IPR049704">
    <property type="entry name" value="Aminotrans_3_PPA_site"/>
</dbReference>
<dbReference type="AlphaFoldDB" id="A0A517XT21"/>
<comment type="catalytic activity">
    <reaction evidence="5">
        <text>N(2)-acetyl-L-ornithine + 2-oxoglutarate = N-acetyl-L-glutamate 5-semialdehyde + L-glutamate</text>
        <dbReference type="Rhea" id="RHEA:18049"/>
        <dbReference type="ChEBI" id="CHEBI:16810"/>
        <dbReference type="ChEBI" id="CHEBI:29123"/>
        <dbReference type="ChEBI" id="CHEBI:29985"/>
        <dbReference type="ChEBI" id="CHEBI:57805"/>
        <dbReference type="EC" id="2.6.1.11"/>
    </reaction>
</comment>
<keyword evidence="3 5" id="KW-0808">Transferase</keyword>
<protein>
    <recommendedName>
        <fullName evidence="5">Acetylornithine aminotransferase</fullName>
        <shortName evidence="5">ACOAT</shortName>
        <ecNumber evidence="5">2.6.1.11</ecNumber>
    </recommendedName>
</protein>
<dbReference type="Proteomes" id="UP000319576">
    <property type="component" value="Chromosome"/>
</dbReference>
<dbReference type="InterPro" id="IPR015424">
    <property type="entry name" value="PyrdxlP-dep_Trfase"/>
</dbReference>
<dbReference type="SUPFAM" id="SSF53383">
    <property type="entry name" value="PLP-dependent transferases"/>
    <property type="match status" value="1"/>
</dbReference>
<dbReference type="FunFam" id="3.40.640.10:FF:000004">
    <property type="entry name" value="Acetylornithine aminotransferase"/>
    <property type="match status" value="1"/>
</dbReference>
<name>A0A517XT21_9BACT</name>
<dbReference type="GO" id="GO:0006526">
    <property type="term" value="P:L-arginine biosynthetic process"/>
    <property type="evidence" value="ECO:0007669"/>
    <property type="project" value="UniProtKB-UniRule"/>
</dbReference>
<dbReference type="HAMAP" id="MF_01107">
    <property type="entry name" value="ArgD_aminotrans_3"/>
    <property type="match status" value="1"/>
</dbReference>
<feature type="modified residue" description="N6-(pyridoxal phosphate)lysine" evidence="5">
    <location>
        <position position="256"/>
    </location>
</feature>
<accession>A0A517XT21</accession>
<dbReference type="InterPro" id="IPR050103">
    <property type="entry name" value="Class-III_PLP-dep_AT"/>
</dbReference>
<keyword evidence="2 5" id="KW-0028">Amino-acid biosynthesis</keyword>
<dbReference type="OrthoDB" id="9816013at2"/>